<dbReference type="Proteomes" id="UP001154114">
    <property type="component" value="Chromosome 9"/>
</dbReference>
<proteinExistence type="predicted"/>
<name>A0A9P0C7S2_CHRIL</name>
<dbReference type="EMBL" id="LR824012">
    <property type="protein sequence ID" value="CAH0628854.1"/>
    <property type="molecule type" value="Genomic_DNA"/>
</dbReference>
<accession>A0A9P0C7S2</accession>
<keyword evidence="3" id="KW-1185">Reference proteome</keyword>
<evidence type="ECO:0000313" key="3">
    <source>
        <dbReference type="Proteomes" id="UP001154114"/>
    </source>
</evidence>
<evidence type="ECO:0000256" key="1">
    <source>
        <dbReference type="SAM" id="MobiDB-lite"/>
    </source>
</evidence>
<organism evidence="2 3">
    <name type="scientific">Chrysodeixis includens</name>
    <name type="common">Soybean looper</name>
    <name type="synonym">Pseudoplusia includens</name>
    <dbReference type="NCBI Taxonomy" id="689277"/>
    <lineage>
        <taxon>Eukaryota</taxon>
        <taxon>Metazoa</taxon>
        <taxon>Ecdysozoa</taxon>
        <taxon>Arthropoda</taxon>
        <taxon>Hexapoda</taxon>
        <taxon>Insecta</taxon>
        <taxon>Pterygota</taxon>
        <taxon>Neoptera</taxon>
        <taxon>Endopterygota</taxon>
        <taxon>Lepidoptera</taxon>
        <taxon>Glossata</taxon>
        <taxon>Ditrysia</taxon>
        <taxon>Noctuoidea</taxon>
        <taxon>Noctuidae</taxon>
        <taxon>Plusiinae</taxon>
        <taxon>Chrysodeixis</taxon>
    </lineage>
</organism>
<feature type="region of interest" description="Disordered" evidence="1">
    <location>
        <begin position="92"/>
        <end position="118"/>
    </location>
</feature>
<evidence type="ECO:0000313" key="2">
    <source>
        <dbReference type="EMBL" id="CAH0628854.1"/>
    </source>
</evidence>
<dbReference type="AlphaFoldDB" id="A0A9P0C7S2"/>
<sequence>MEEADVMVVARNDLLCVGDCGPAVRLVDCCCLCSIVSQDGVVGSAGLRGGRVRCEVRGRGVHTTRVVHRRCCGRAGESPRAPRALIIRRRRWAARAHPPRPAPRAARPSPVARATTHP</sequence>
<protein>
    <submittedName>
        <fullName evidence="2">Uncharacterized protein</fullName>
    </submittedName>
</protein>
<reference evidence="2" key="1">
    <citation type="submission" date="2021-12" db="EMBL/GenBank/DDBJ databases">
        <authorList>
            <person name="King R."/>
        </authorList>
    </citation>
    <scope>NUCLEOTIDE SEQUENCE</scope>
</reference>
<feature type="compositionally biased region" description="Low complexity" evidence="1">
    <location>
        <begin position="103"/>
        <end position="118"/>
    </location>
</feature>
<gene>
    <name evidence="2" type="ORF">CINC_LOCUS13075</name>
</gene>